<dbReference type="Gene3D" id="3.40.50.150">
    <property type="entry name" value="Vaccinia Virus protein VP39"/>
    <property type="match status" value="1"/>
</dbReference>
<evidence type="ECO:0000256" key="3">
    <source>
        <dbReference type="ARBA" id="ARBA00022691"/>
    </source>
</evidence>
<keyword evidence="1 4" id="KW-0489">Methyltransferase</keyword>
<evidence type="ECO:0000256" key="2">
    <source>
        <dbReference type="ARBA" id="ARBA00022679"/>
    </source>
</evidence>
<dbReference type="GO" id="GO:0032259">
    <property type="term" value="P:methylation"/>
    <property type="evidence" value="ECO:0007669"/>
    <property type="project" value="UniProtKB-KW"/>
</dbReference>
<dbReference type="InterPro" id="IPR050362">
    <property type="entry name" value="Cation-dep_OMT"/>
</dbReference>
<evidence type="ECO:0000256" key="1">
    <source>
        <dbReference type="ARBA" id="ARBA00022603"/>
    </source>
</evidence>
<keyword evidence="2 4" id="KW-0808">Transferase</keyword>
<name>A0A6J4SC94_9SPHN</name>
<dbReference type="InterPro" id="IPR029063">
    <property type="entry name" value="SAM-dependent_MTases_sf"/>
</dbReference>
<dbReference type="PROSITE" id="PS51682">
    <property type="entry name" value="SAM_OMT_I"/>
    <property type="match status" value="1"/>
</dbReference>
<reference evidence="4" key="1">
    <citation type="submission" date="2020-02" db="EMBL/GenBank/DDBJ databases">
        <authorList>
            <person name="Meier V. D."/>
        </authorList>
    </citation>
    <scope>NUCLEOTIDE SEQUENCE</scope>
    <source>
        <strain evidence="4">AVDCRST_MAG39</strain>
    </source>
</reference>
<dbReference type="AlphaFoldDB" id="A0A6J4SC94"/>
<dbReference type="InterPro" id="IPR002935">
    <property type="entry name" value="SAM_O-MeTrfase"/>
</dbReference>
<dbReference type="GO" id="GO:0008171">
    <property type="term" value="F:O-methyltransferase activity"/>
    <property type="evidence" value="ECO:0007669"/>
    <property type="project" value="InterPro"/>
</dbReference>
<sequence length="137" mass="14601">MTLEVDPRRAEVARANLERAASAPPIDLRIAPALDLLPGVEADGLAPFDLFFNDADKESSAEYLRWALRLSRPGAVIVLDNVVRGGAVAGPNDPDPRVRGIRRTFDLLAAEPRLSGTAIQTVGAKGWDGFAVAVVES</sequence>
<keyword evidence="3" id="KW-0949">S-adenosyl-L-methionine</keyword>
<accession>A0A6J4SC94</accession>
<dbReference type="SUPFAM" id="SSF53335">
    <property type="entry name" value="S-adenosyl-L-methionine-dependent methyltransferases"/>
    <property type="match status" value="1"/>
</dbReference>
<dbReference type="GO" id="GO:0008757">
    <property type="term" value="F:S-adenosylmethionine-dependent methyltransferase activity"/>
    <property type="evidence" value="ECO:0007669"/>
    <property type="project" value="TreeGrafter"/>
</dbReference>
<gene>
    <name evidence="4" type="ORF">AVDCRST_MAG39-950</name>
</gene>
<dbReference type="PANTHER" id="PTHR10509:SF14">
    <property type="entry name" value="CAFFEOYL-COA O-METHYLTRANSFERASE 3-RELATED"/>
    <property type="match status" value="1"/>
</dbReference>
<evidence type="ECO:0000313" key="4">
    <source>
        <dbReference type="EMBL" id="CAA9495121.1"/>
    </source>
</evidence>
<protein>
    <submittedName>
        <fullName evidence="4">O-methyltransferase</fullName>
    </submittedName>
</protein>
<dbReference type="Pfam" id="PF01596">
    <property type="entry name" value="Methyltransf_3"/>
    <property type="match status" value="1"/>
</dbReference>
<dbReference type="PANTHER" id="PTHR10509">
    <property type="entry name" value="O-METHYLTRANSFERASE-RELATED"/>
    <property type="match status" value="1"/>
</dbReference>
<proteinExistence type="predicted"/>
<dbReference type="EMBL" id="CADCVW010000041">
    <property type="protein sequence ID" value="CAA9495121.1"/>
    <property type="molecule type" value="Genomic_DNA"/>
</dbReference>
<organism evidence="4">
    <name type="scientific">uncultured Sphingomonadaceae bacterium</name>
    <dbReference type="NCBI Taxonomy" id="169976"/>
    <lineage>
        <taxon>Bacteria</taxon>
        <taxon>Pseudomonadati</taxon>
        <taxon>Pseudomonadota</taxon>
        <taxon>Alphaproteobacteria</taxon>
        <taxon>Sphingomonadales</taxon>
        <taxon>Sphingomonadaceae</taxon>
        <taxon>environmental samples</taxon>
    </lineage>
</organism>